<protein>
    <submittedName>
        <fullName evidence="1">Uncharacterized protein</fullName>
    </submittedName>
</protein>
<sequence length="119" mass="13416">MFDFSRATARYQDKQLAAHIDQISRAQAAEWVQESRNEVLRAYYPQCRAIAAEQAYPFATCNGDFDLSDVEPCQWHEWLEVETPASLREAMLLLIAEDADFAGLDFLATEAAKKALQAA</sequence>
<evidence type="ECO:0000313" key="1">
    <source>
        <dbReference type="EMBL" id="QMT41273.1"/>
    </source>
</evidence>
<dbReference type="Proteomes" id="UP000514752">
    <property type="component" value="Chromosome"/>
</dbReference>
<proteinExistence type="predicted"/>
<dbReference type="AlphaFoldDB" id="A0A7D7T5U5"/>
<dbReference type="RefSeq" id="WP_182122816.1">
    <property type="nucleotide sequence ID" value="NZ_CP059567.1"/>
</dbReference>
<dbReference type="KEGG" id="nsg:H3L94_04395"/>
<dbReference type="EMBL" id="CP059567">
    <property type="protein sequence ID" value="QMT41273.1"/>
    <property type="molecule type" value="Genomic_DNA"/>
</dbReference>
<gene>
    <name evidence="1" type="ORF">H3L94_04395</name>
</gene>
<evidence type="ECO:0000313" key="2">
    <source>
        <dbReference type="Proteomes" id="UP000514752"/>
    </source>
</evidence>
<accession>A0A7D7T5U5</accession>
<reference evidence="1 2" key="1">
    <citation type="submission" date="2020-07" db="EMBL/GenBank/DDBJ databases">
        <title>Genomic diversity of species in the Neisseriaceae family.</title>
        <authorList>
            <person name="Vincent A.T."/>
            <person name="Bernet E."/>
            <person name="Veyrier F.J."/>
        </authorList>
    </citation>
    <scope>NUCLEOTIDE SEQUENCE [LARGE SCALE GENOMIC DNA]</scope>
    <source>
        <strain evidence="1 2">DSM 22244</strain>
    </source>
</reference>
<organism evidence="1 2">
    <name type="scientific">Neisseria shayeganii</name>
    <dbReference type="NCBI Taxonomy" id="607712"/>
    <lineage>
        <taxon>Bacteria</taxon>
        <taxon>Pseudomonadati</taxon>
        <taxon>Pseudomonadota</taxon>
        <taxon>Betaproteobacteria</taxon>
        <taxon>Neisseriales</taxon>
        <taxon>Neisseriaceae</taxon>
        <taxon>Neisseria</taxon>
    </lineage>
</organism>
<name>A0A7D7T5U5_9NEIS</name>